<dbReference type="InterPro" id="IPR001261">
    <property type="entry name" value="ArgE/DapE_CS"/>
</dbReference>
<dbReference type="GO" id="GO:0008233">
    <property type="term" value="F:peptidase activity"/>
    <property type="evidence" value="ECO:0007669"/>
    <property type="project" value="UniProtKB-KW"/>
</dbReference>
<proteinExistence type="inferred from homology"/>
<comment type="similarity">
    <text evidence="1">Belongs to the peptidase M20A family.</text>
</comment>
<feature type="domain" description="Peptidase M20 dimerisation" evidence="6">
    <location>
        <begin position="236"/>
        <end position="383"/>
    </location>
</feature>
<dbReference type="InterPro" id="IPR011650">
    <property type="entry name" value="Peptidase_M20_dimer"/>
</dbReference>
<dbReference type="NCBIfam" id="NF006596">
    <property type="entry name" value="PRK09133.1"/>
    <property type="match status" value="1"/>
</dbReference>
<dbReference type="EMBL" id="UINC01005717">
    <property type="protein sequence ID" value="SVA23117.1"/>
    <property type="molecule type" value="Genomic_DNA"/>
</dbReference>
<keyword evidence="2" id="KW-0645">Protease</keyword>
<dbReference type="InterPro" id="IPR047177">
    <property type="entry name" value="Pept_M20A"/>
</dbReference>
<accession>A0A381U6X6</accession>
<protein>
    <recommendedName>
        <fullName evidence="6">Peptidase M20 dimerisation domain-containing protein</fullName>
    </recommendedName>
</protein>
<name>A0A381U6X6_9ZZZZ</name>
<dbReference type="PANTHER" id="PTHR45962">
    <property type="entry name" value="N-FATTY-ACYL-AMINO ACID SYNTHASE/HYDROLASE PM20D1"/>
    <property type="match status" value="1"/>
</dbReference>
<evidence type="ECO:0000256" key="4">
    <source>
        <dbReference type="ARBA" id="ARBA00022801"/>
    </source>
</evidence>
<dbReference type="InterPro" id="IPR002933">
    <property type="entry name" value="Peptidase_M20"/>
</dbReference>
<feature type="non-terminal residue" evidence="7">
    <location>
        <position position="1"/>
    </location>
</feature>
<evidence type="ECO:0000259" key="6">
    <source>
        <dbReference type="Pfam" id="PF07687"/>
    </source>
</evidence>
<evidence type="ECO:0000256" key="3">
    <source>
        <dbReference type="ARBA" id="ARBA00022723"/>
    </source>
</evidence>
<reference evidence="7" key="1">
    <citation type="submission" date="2018-05" db="EMBL/GenBank/DDBJ databases">
        <authorList>
            <person name="Lanie J.A."/>
            <person name="Ng W.-L."/>
            <person name="Kazmierczak K.M."/>
            <person name="Andrzejewski T.M."/>
            <person name="Davidsen T.M."/>
            <person name="Wayne K.J."/>
            <person name="Tettelin H."/>
            <person name="Glass J.I."/>
            <person name="Rusch D."/>
            <person name="Podicherti R."/>
            <person name="Tsui H.-C.T."/>
            <person name="Winkler M.E."/>
        </authorList>
    </citation>
    <scope>NUCLEOTIDE SEQUENCE</scope>
</reference>
<dbReference type="Pfam" id="PF01546">
    <property type="entry name" value="Peptidase_M20"/>
    <property type="match status" value="1"/>
</dbReference>
<dbReference type="SUPFAM" id="SSF53187">
    <property type="entry name" value="Zn-dependent exopeptidases"/>
    <property type="match status" value="1"/>
</dbReference>
<dbReference type="PANTHER" id="PTHR45962:SF1">
    <property type="entry name" value="N-FATTY-ACYL-AMINO ACID SYNTHASE_HYDROLASE PM20D1"/>
    <property type="match status" value="1"/>
</dbReference>
<evidence type="ECO:0000256" key="2">
    <source>
        <dbReference type="ARBA" id="ARBA00022670"/>
    </source>
</evidence>
<sequence length="485" mass="52579">CLMKSCLASLLIVVFSGGVAHTEVSLVTAVVNIGVGTQQTDYEALSKEIYAELVTFRSIADMPENVKAAAEGVKQQLINGGFPTGDIQIVSPHPELGSVVARFRGQAPSGGPPTKEPVMLMAHLDVVDALRSDWEFEPFELREIDGYFYGRGTDDNKAGVAHIVTNFIRLRDEGYVPDRDLVAVFTADEETSSDSIKYLVRERRDLVDAVFAINSDAGGGELFEGAPNIFNVQAAEKIYVTFHVTATNPGGHSSRPRPDNAIYELTMALARLSEFTFPVDVGEVAGLYFERSSYFMDGLPAVDMRAVAKQPPDEAAAARLSAGSPYYNAILHTTCVATRLEAGHADNALPQTAQATVNCRVLPGQKPDDVEVTLREVIGNEQIEVARVNAPTGSDPSPLTEEIMNVLEPIVEEMWPGVPVIPTMSTGATDGNYVRNAGIPVYGVSAIFSDPNDSRAHGKDERVGVKEYYSAQEFWYRMLKRLSGG</sequence>
<dbReference type="Pfam" id="PF07687">
    <property type="entry name" value="M20_dimer"/>
    <property type="match status" value="1"/>
</dbReference>
<dbReference type="Gene3D" id="1.10.150.900">
    <property type="match status" value="1"/>
</dbReference>
<keyword evidence="4" id="KW-0378">Hydrolase</keyword>
<evidence type="ECO:0000256" key="5">
    <source>
        <dbReference type="ARBA" id="ARBA00022833"/>
    </source>
</evidence>
<dbReference type="SUPFAM" id="SSF55031">
    <property type="entry name" value="Bacterial exopeptidase dimerisation domain"/>
    <property type="match status" value="1"/>
</dbReference>
<organism evidence="7">
    <name type="scientific">marine metagenome</name>
    <dbReference type="NCBI Taxonomy" id="408172"/>
    <lineage>
        <taxon>unclassified sequences</taxon>
        <taxon>metagenomes</taxon>
        <taxon>ecological metagenomes</taxon>
    </lineage>
</organism>
<dbReference type="Gene3D" id="3.30.70.360">
    <property type="match status" value="1"/>
</dbReference>
<dbReference type="AlphaFoldDB" id="A0A381U6X6"/>
<dbReference type="InterPro" id="IPR036264">
    <property type="entry name" value="Bact_exopeptidase_dim_dom"/>
</dbReference>
<dbReference type="Gene3D" id="3.40.630.10">
    <property type="entry name" value="Zn peptidases"/>
    <property type="match status" value="1"/>
</dbReference>
<dbReference type="GO" id="GO:0046872">
    <property type="term" value="F:metal ion binding"/>
    <property type="evidence" value="ECO:0007669"/>
    <property type="project" value="UniProtKB-KW"/>
</dbReference>
<evidence type="ECO:0000313" key="7">
    <source>
        <dbReference type="EMBL" id="SVA23117.1"/>
    </source>
</evidence>
<evidence type="ECO:0000256" key="1">
    <source>
        <dbReference type="ARBA" id="ARBA00006247"/>
    </source>
</evidence>
<keyword evidence="3" id="KW-0479">Metal-binding</keyword>
<keyword evidence="5" id="KW-0862">Zinc</keyword>
<dbReference type="GO" id="GO:0006508">
    <property type="term" value="P:proteolysis"/>
    <property type="evidence" value="ECO:0007669"/>
    <property type="project" value="UniProtKB-KW"/>
</dbReference>
<gene>
    <name evidence="7" type="ORF">METZ01_LOCUS75971</name>
</gene>
<dbReference type="PROSITE" id="PS00758">
    <property type="entry name" value="ARGE_DAPE_CPG2_1"/>
    <property type="match status" value="1"/>
</dbReference>